<reference evidence="1" key="1">
    <citation type="submission" date="2023-07" db="EMBL/GenBank/DDBJ databases">
        <title>draft genome sequence of fig (Ficus carica).</title>
        <authorList>
            <person name="Takahashi T."/>
            <person name="Nishimura K."/>
        </authorList>
    </citation>
    <scope>NUCLEOTIDE SEQUENCE</scope>
</reference>
<name>A0AA87ZJS0_FICCA</name>
<protein>
    <submittedName>
        <fullName evidence="1">Uncharacterized protein</fullName>
    </submittedName>
</protein>
<proteinExistence type="predicted"/>
<sequence length="159" mass="17755">MRSPELARRQQRTTEFPAAPIIDRAGDGALENAVFLAKSSIAAVKSHRSSRIGVRNCLGLFVHCCLEIKAQFPLILLDPLARSSSPTLSLCSPPALMMWREIREEVTMKSMDLSPTLAHKSGRSLTRSCQRSSKSPSHLLVWRSSHRRKSALARTQLHR</sequence>
<evidence type="ECO:0000313" key="2">
    <source>
        <dbReference type="Proteomes" id="UP001187192"/>
    </source>
</evidence>
<keyword evidence="2" id="KW-1185">Reference proteome</keyword>
<evidence type="ECO:0000313" key="1">
    <source>
        <dbReference type="EMBL" id="GMN25491.1"/>
    </source>
</evidence>
<organism evidence="1 2">
    <name type="scientific">Ficus carica</name>
    <name type="common">Common fig</name>
    <dbReference type="NCBI Taxonomy" id="3494"/>
    <lineage>
        <taxon>Eukaryota</taxon>
        <taxon>Viridiplantae</taxon>
        <taxon>Streptophyta</taxon>
        <taxon>Embryophyta</taxon>
        <taxon>Tracheophyta</taxon>
        <taxon>Spermatophyta</taxon>
        <taxon>Magnoliopsida</taxon>
        <taxon>eudicotyledons</taxon>
        <taxon>Gunneridae</taxon>
        <taxon>Pentapetalae</taxon>
        <taxon>rosids</taxon>
        <taxon>fabids</taxon>
        <taxon>Rosales</taxon>
        <taxon>Moraceae</taxon>
        <taxon>Ficeae</taxon>
        <taxon>Ficus</taxon>
    </lineage>
</organism>
<accession>A0AA87ZJS0</accession>
<dbReference type="Proteomes" id="UP001187192">
    <property type="component" value="Unassembled WGS sequence"/>
</dbReference>
<dbReference type="AlphaFoldDB" id="A0AA87ZJS0"/>
<comment type="caution">
    <text evidence="1">The sequence shown here is derived from an EMBL/GenBank/DDBJ whole genome shotgun (WGS) entry which is preliminary data.</text>
</comment>
<dbReference type="EMBL" id="BTGU01000001">
    <property type="protein sequence ID" value="GMN25491.1"/>
    <property type="molecule type" value="Genomic_DNA"/>
</dbReference>
<gene>
    <name evidence="1" type="ORF">TIFTF001_000960</name>
</gene>